<accession>A0A078A644</accession>
<dbReference type="AlphaFoldDB" id="A0A078A644"/>
<dbReference type="Gene3D" id="3.40.50.300">
    <property type="entry name" value="P-loop containing nucleotide triphosphate hydrolases"/>
    <property type="match status" value="1"/>
</dbReference>
<evidence type="ECO:0000313" key="4">
    <source>
        <dbReference type="EMBL" id="CDW77366.1"/>
    </source>
</evidence>
<dbReference type="SUPFAM" id="SSF52540">
    <property type="entry name" value="P-loop containing nucleoside triphosphate hydrolases"/>
    <property type="match status" value="1"/>
</dbReference>
<evidence type="ECO:0000256" key="2">
    <source>
        <dbReference type="SAM" id="Phobius"/>
    </source>
</evidence>
<dbReference type="Pfam" id="PF04548">
    <property type="entry name" value="AIG1"/>
    <property type="match status" value="1"/>
</dbReference>
<evidence type="ECO:0000259" key="3">
    <source>
        <dbReference type="Pfam" id="PF04548"/>
    </source>
</evidence>
<protein>
    <submittedName>
        <fullName evidence="4">Aig1 family protein</fullName>
    </submittedName>
</protein>
<keyword evidence="5" id="KW-1185">Reference proteome</keyword>
<dbReference type="InParanoid" id="A0A078A644"/>
<dbReference type="OrthoDB" id="8954335at2759"/>
<dbReference type="InterPro" id="IPR006703">
    <property type="entry name" value="G_AIG1"/>
</dbReference>
<feature type="domain" description="AIG1-type G" evidence="3">
    <location>
        <begin position="138"/>
        <end position="263"/>
    </location>
</feature>
<name>A0A078A644_STYLE</name>
<gene>
    <name evidence="4" type="primary">Contig1838.g1991</name>
    <name evidence="4" type="ORF">STYLEM_6326</name>
</gene>
<dbReference type="InterPro" id="IPR027417">
    <property type="entry name" value="P-loop_NTPase"/>
</dbReference>
<proteinExistence type="predicted"/>
<dbReference type="EMBL" id="CCKQ01006077">
    <property type="protein sequence ID" value="CDW77366.1"/>
    <property type="molecule type" value="Genomic_DNA"/>
</dbReference>
<feature type="transmembrane region" description="Helical" evidence="2">
    <location>
        <begin position="88"/>
        <end position="110"/>
    </location>
</feature>
<evidence type="ECO:0000313" key="5">
    <source>
        <dbReference type="Proteomes" id="UP000039865"/>
    </source>
</evidence>
<keyword evidence="2" id="KW-0812">Transmembrane</keyword>
<evidence type="ECO:0000256" key="1">
    <source>
        <dbReference type="ARBA" id="ARBA00022741"/>
    </source>
</evidence>
<sequence length="334" mass="39015">MQIQQRSRADLNDSKIRKNHSLSDQSDILSDYQEFDIDQPQSEKISDYYQIQRNQTAKPSKLDEKQYFGLKEKLALIDFNKLMDDLSIYFSIALRFFLILSVLAILTDCIRDYIIKKRISLELIEAESQVKFQKEYSFVLLGSENSGKSTFGNLLLGFELFDTRKSQQSQSLPAVIINGTLFGEDDGQKIRVIDSQGHENQDQKDFENASKLIYLLKKNPIHNALIYVLEIQNLISENSLNELRLRFYKSAFKDFLKNTIFVVSKWSFHQNHTDQRAKENIDLNEVYQLLQKLLVAVGFENPNPTVYFIDSFYDPEDQLQKGMFNQSFESFWNV</sequence>
<keyword evidence="2" id="KW-1133">Transmembrane helix</keyword>
<dbReference type="GO" id="GO:0005525">
    <property type="term" value="F:GTP binding"/>
    <property type="evidence" value="ECO:0007669"/>
    <property type="project" value="InterPro"/>
</dbReference>
<organism evidence="4 5">
    <name type="scientific">Stylonychia lemnae</name>
    <name type="common">Ciliate</name>
    <dbReference type="NCBI Taxonomy" id="5949"/>
    <lineage>
        <taxon>Eukaryota</taxon>
        <taxon>Sar</taxon>
        <taxon>Alveolata</taxon>
        <taxon>Ciliophora</taxon>
        <taxon>Intramacronucleata</taxon>
        <taxon>Spirotrichea</taxon>
        <taxon>Stichotrichia</taxon>
        <taxon>Sporadotrichida</taxon>
        <taxon>Oxytrichidae</taxon>
        <taxon>Stylonychinae</taxon>
        <taxon>Stylonychia</taxon>
    </lineage>
</organism>
<keyword evidence="1" id="KW-0547">Nucleotide-binding</keyword>
<keyword evidence="2" id="KW-0472">Membrane</keyword>
<dbReference type="Proteomes" id="UP000039865">
    <property type="component" value="Unassembled WGS sequence"/>
</dbReference>
<reference evidence="4 5" key="1">
    <citation type="submission" date="2014-06" db="EMBL/GenBank/DDBJ databases">
        <authorList>
            <person name="Swart Estienne"/>
        </authorList>
    </citation>
    <scope>NUCLEOTIDE SEQUENCE [LARGE SCALE GENOMIC DNA]</scope>
    <source>
        <strain evidence="4 5">130c</strain>
    </source>
</reference>